<evidence type="ECO:0000256" key="8">
    <source>
        <dbReference type="ARBA" id="ARBA00023049"/>
    </source>
</evidence>
<keyword evidence="10" id="KW-0472">Membrane</keyword>
<dbReference type="GO" id="GO:0005615">
    <property type="term" value="C:extracellular space"/>
    <property type="evidence" value="ECO:0007669"/>
    <property type="project" value="TreeGrafter"/>
</dbReference>
<dbReference type="GO" id="GO:0008270">
    <property type="term" value="F:zinc ion binding"/>
    <property type="evidence" value="ECO:0007669"/>
    <property type="project" value="InterPro"/>
</dbReference>
<evidence type="ECO:0000256" key="3">
    <source>
        <dbReference type="ARBA" id="ARBA00022645"/>
    </source>
</evidence>
<keyword evidence="5" id="KW-0479">Metal-binding</keyword>
<name>A0A9Y4N1F6_9TELE</name>
<dbReference type="AlphaFoldDB" id="A0A9Y4N1F6"/>
<evidence type="ECO:0000259" key="11">
    <source>
        <dbReference type="PROSITE" id="PS52035"/>
    </source>
</evidence>
<dbReference type="SUPFAM" id="SSF53187">
    <property type="entry name" value="Zn-dependent exopeptidases"/>
    <property type="match status" value="1"/>
</dbReference>
<keyword evidence="12" id="KW-1185">Reference proteome</keyword>
<comment type="similarity">
    <text evidence="2 9">Belongs to the peptidase M14 family.</text>
</comment>
<evidence type="ECO:0000256" key="10">
    <source>
        <dbReference type="SAM" id="Phobius"/>
    </source>
</evidence>
<keyword evidence="8" id="KW-0482">Metalloprotease</keyword>
<dbReference type="GO" id="GO:0006508">
    <property type="term" value="P:proteolysis"/>
    <property type="evidence" value="ECO:0007669"/>
    <property type="project" value="UniProtKB-KW"/>
</dbReference>
<dbReference type="CTD" id="130749"/>
<feature type="transmembrane region" description="Helical" evidence="10">
    <location>
        <begin position="35"/>
        <end position="62"/>
    </location>
</feature>
<feature type="domain" description="Peptidase M14" evidence="11">
    <location>
        <begin position="71"/>
        <end position="369"/>
    </location>
</feature>
<protein>
    <submittedName>
        <fullName evidence="13">Carboxypeptidase O</fullName>
    </submittedName>
</protein>
<evidence type="ECO:0000256" key="4">
    <source>
        <dbReference type="ARBA" id="ARBA00022670"/>
    </source>
</evidence>
<dbReference type="PROSITE" id="PS00132">
    <property type="entry name" value="CARBOXYPEPT_ZN_1"/>
    <property type="match status" value="1"/>
</dbReference>
<keyword evidence="10" id="KW-1133">Transmembrane helix</keyword>
<keyword evidence="6" id="KW-0378">Hydrolase</keyword>
<proteinExistence type="inferred from homology"/>
<evidence type="ECO:0000256" key="6">
    <source>
        <dbReference type="ARBA" id="ARBA00022801"/>
    </source>
</evidence>
<evidence type="ECO:0000256" key="5">
    <source>
        <dbReference type="ARBA" id="ARBA00022723"/>
    </source>
</evidence>
<comment type="cofactor">
    <cofactor evidence="1">
        <name>Zn(2+)</name>
        <dbReference type="ChEBI" id="CHEBI:29105"/>
    </cofactor>
</comment>
<gene>
    <name evidence="13" type="primary">cpo</name>
</gene>
<dbReference type="SMART" id="SM00631">
    <property type="entry name" value="Zn_pept"/>
    <property type="match status" value="1"/>
</dbReference>
<accession>A0A9Y4N1F6</accession>
<dbReference type="RefSeq" id="XP_008281369.1">
    <property type="nucleotide sequence ID" value="XM_008283147.1"/>
</dbReference>
<dbReference type="PRINTS" id="PR00765">
    <property type="entry name" value="CRBOXYPTASEA"/>
</dbReference>
<sequence length="400" mass="44519">MITAVITGVIMIIISLSVDRHGCSNRSYRCKQAVFFLKVTMLNSVGLSCVLLLLSAVGAAVLESPPYDYYRYHPMSEISDWMVQMQKEYPGVASIVNYGKTYEGRAINLLKIGLSTEGKKKAIWMDCGIHAREWIAPAFCQYFVNQILQTYKTDPKMEKMMTDMDFYVTPVLNVDGYIYSWKDQTTRLWRKNRSPGPAGCDCYGTDLNRNFNANWGTVGVSFDCCSLTYCGSKAESEPEAQAVANFLQSRKDDFLCFLTIHSYGQLLLIPYGHPNFTAANYDELMDVGLGAAEAIEKIHGMHYKVGTSPAILYANSGSSRDWARMQGIPFSFTFELRDNGTFGFELPENQIQPTCEEAYSGALHIITYAHDKTFNGAVLTAAATLWTVLLAVGVTGANLV</sequence>
<dbReference type="Gene3D" id="3.40.630.10">
    <property type="entry name" value="Zn peptidases"/>
    <property type="match status" value="1"/>
</dbReference>
<dbReference type="InterPro" id="IPR000834">
    <property type="entry name" value="Peptidase_M14"/>
</dbReference>
<dbReference type="Pfam" id="PF00246">
    <property type="entry name" value="Peptidase_M14"/>
    <property type="match status" value="1"/>
</dbReference>
<dbReference type="GeneID" id="103358251"/>
<feature type="active site" description="Proton donor/acceptor" evidence="9">
    <location>
        <position position="335"/>
    </location>
</feature>
<evidence type="ECO:0000256" key="1">
    <source>
        <dbReference type="ARBA" id="ARBA00001947"/>
    </source>
</evidence>
<keyword evidence="4" id="KW-0645">Protease</keyword>
<feature type="transmembrane region" description="Helical" evidence="10">
    <location>
        <begin position="6"/>
        <end position="23"/>
    </location>
</feature>
<dbReference type="PROSITE" id="PS52035">
    <property type="entry name" value="PEPTIDASE_M14"/>
    <property type="match status" value="1"/>
</dbReference>
<keyword evidence="10" id="KW-0812">Transmembrane</keyword>
<dbReference type="PANTHER" id="PTHR11705">
    <property type="entry name" value="PROTEASE FAMILY M14 CARBOXYPEPTIDASE A,B"/>
    <property type="match status" value="1"/>
</dbReference>
<evidence type="ECO:0000313" key="12">
    <source>
        <dbReference type="Proteomes" id="UP000694891"/>
    </source>
</evidence>
<evidence type="ECO:0000256" key="7">
    <source>
        <dbReference type="ARBA" id="ARBA00022833"/>
    </source>
</evidence>
<evidence type="ECO:0000256" key="9">
    <source>
        <dbReference type="PROSITE-ProRule" id="PRU01379"/>
    </source>
</evidence>
<keyword evidence="7" id="KW-0862">Zinc</keyword>
<dbReference type="Proteomes" id="UP000694891">
    <property type="component" value="Unplaced"/>
</dbReference>
<evidence type="ECO:0000256" key="2">
    <source>
        <dbReference type="ARBA" id="ARBA00005988"/>
    </source>
</evidence>
<keyword evidence="3 13" id="KW-0121">Carboxypeptidase</keyword>
<dbReference type="InterPro" id="IPR057246">
    <property type="entry name" value="CARBOXYPEPT_ZN_1"/>
</dbReference>
<dbReference type="GO" id="GO:0004181">
    <property type="term" value="F:metallocarboxypeptidase activity"/>
    <property type="evidence" value="ECO:0007669"/>
    <property type="project" value="InterPro"/>
</dbReference>
<organism evidence="12 13">
    <name type="scientific">Stegastes partitus</name>
    <name type="common">bicolor damselfish</name>
    <dbReference type="NCBI Taxonomy" id="144197"/>
    <lineage>
        <taxon>Eukaryota</taxon>
        <taxon>Metazoa</taxon>
        <taxon>Chordata</taxon>
        <taxon>Craniata</taxon>
        <taxon>Vertebrata</taxon>
        <taxon>Euteleostomi</taxon>
        <taxon>Actinopterygii</taxon>
        <taxon>Neopterygii</taxon>
        <taxon>Teleostei</taxon>
        <taxon>Neoteleostei</taxon>
        <taxon>Acanthomorphata</taxon>
        <taxon>Ovalentaria</taxon>
        <taxon>Pomacentridae</taxon>
        <taxon>Stegastes</taxon>
    </lineage>
</organism>
<dbReference type="FunFam" id="3.40.630.10:FF:000001">
    <property type="entry name" value="Carboxypeptidase B"/>
    <property type="match status" value="1"/>
</dbReference>
<reference evidence="13" key="1">
    <citation type="submission" date="2025-08" db="UniProtKB">
        <authorList>
            <consortium name="RefSeq"/>
        </authorList>
    </citation>
    <scope>IDENTIFICATION</scope>
</reference>
<dbReference type="PANTHER" id="PTHR11705:SF19">
    <property type="entry name" value="CARBOXYPEPTIDASE O"/>
    <property type="match status" value="1"/>
</dbReference>
<evidence type="ECO:0000313" key="13">
    <source>
        <dbReference type="RefSeq" id="XP_008281369.1"/>
    </source>
</evidence>